<dbReference type="RefSeq" id="WP_035029909.1">
    <property type="nucleotide sequence ID" value="NZ_KK073898.1"/>
</dbReference>
<dbReference type="eggNOG" id="ENOG5033JHF">
    <property type="taxonomic scope" value="Bacteria"/>
</dbReference>
<reference evidence="2 4" key="1">
    <citation type="submission" date="2014-02" db="EMBL/GenBank/DDBJ databases">
        <title>Aquamicrobium defluvii Genome sequencing.</title>
        <authorList>
            <person name="Wang X."/>
        </authorList>
    </citation>
    <scope>NUCLEOTIDE SEQUENCE [LARGE SCALE GENOMIC DNA]</scope>
    <source>
        <strain evidence="2 4">W13Z1</strain>
    </source>
</reference>
<protein>
    <recommendedName>
        <fullName evidence="6">Lipoprotein</fullName>
    </recommendedName>
</protein>
<name>A0A011TGV1_9HYPH</name>
<evidence type="ECO:0000256" key="1">
    <source>
        <dbReference type="SAM" id="SignalP"/>
    </source>
</evidence>
<dbReference type="HOGENOM" id="CLU_175340_0_0_5"/>
<dbReference type="PATRIC" id="fig|69279.3.peg.3616"/>
<comment type="caution">
    <text evidence="2">The sequence shown here is derived from an EMBL/GenBank/DDBJ whole genome shotgun (WGS) entry which is preliminary data.</text>
</comment>
<feature type="signal peptide" evidence="1">
    <location>
        <begin position="1"/>
        <end position="21"/>
    </location>
</feature>
<gene>
    <name evidence="2" type="ORF">BG36_12620</name>
    <name evidence="3" type="ORF">DES43_1202</name>
</gene>
<evidence type="ECO:0008006" key="6">
    <source>
        <dbReference type="Google" id="ProtNLM"/>
    </source>
</evidence>
<evidence type="ECO:0000313" key="4">
    <source>
        <dbReference type="Proteomes" id="UP000019849"/>
    </source>
</evidence>
<dbReference type="AlphaFoldDB" id="A0A011TGV1"/>
<keyword evidence="1" id="KW-0732">Signal</keyword>
<dbReference type="EMBL" id="SNZF01000020">
    <property type="protein sequence ID" value="TDR33603.1"/>
    <property type="molecule type" value="Genomic_DNA"/>
</dbReference>
<dbReference type="EMBL" id="JENY01000026">
    <property type="protein sequence ID" value="EXL03172.1"/>
    <property type="molecule type" value="Genomic_DNA"/>
</dbReference>
<dbReference type="Proteomes" id="UP000294958">
    <property type="component" value="Unassembled WGS sequence"/>
</dbReference>
<dbReference type="PROSITE" id="PS51257">
    <property type="entry name" value="PROKAR_LIPOPROTEIN"/>
    <property type="match status" value="1"/>
</dbReference>
<organism evidence="2 4">
    <name type="scientific">Aquamicrobium defluvii</name>
    <dbReference type="NCBI Taxonomy" id="69279"/>
    <lineage>
        <taxon>Bacteria</taxon>
        <taxon>Pseudomonadati</taxon>
        <taxon>Pseudomonadota</taxon>
        <taxon>Alphaproteobacteria</taxon>
        <taxon>Hyphomicrobiales</taxon>
        <taxon>Phyllobacteriaceae</taxon>
        <taxon>Aquamicrobium</taxon>
    </lineage>
</organism>
<dbReference type="OrthoDB" id="8163917at2"/>
<evidence type="ECO:0000313" key="3">
    <source>
        <dbReference type="EMBL" id="TDR33603.1"/>
    </source>
</evidence>
<proteinExistence type="predicted"/>
<keyword evidence="5" id="KW-1185">Reference proteome</keyword>
<evidence type="ECO:0000313" key="5">
    <source>
        <dbReference type="Proteomes" id="UP000294958"/>
    </source>
</evidence>
<feature type="chain" id="PRO_5044537849" description="Lipoprotein" evidence="1">
    <location>
        <begin position="22"/>
        <end position="83"/>
    </location>
</feature>
<dbReference type="STRING" id="69279.BG36_12620"/>
<reference evidence="3 5" key="2">
    <citation type="submission" date="2019-03" db="EMBL/GenBank/DDBJ databases">
        <title>Genomic Encyclopedia of Type Strains, Phase IV (KMG-IV): sequencing the most valuable type-strain genomes for metagenomic binning, comparative biology and taxonomic classification.</title>
        <authorList>
            <person name="Goeker M."/>
        </authorList>
    </citation>
    <scope>NUCLEOTIDE SEQUENCE [LARGE SCALE GENOMIC DNA]</scope>
    <source>
        <strain evidence="3 5">DSM 11603</strain>
    </source>
</reference>
<accession>A0A011TGV1</accession>
<evidence type="ECO:0000313" key="2">
    <source>
        <dbReference type="EMBL" id="EXL03172.1"/>
    </source>
</evidence>
<dbReference type="Proteomes" id="UP000019849">
    <property type="component" value="Unassembled WGS sequence"/>
</dbReference>
<sequence>MLSRTIAVIAFGLLLSGCVTAEQQRAADEEKCRSYGFTRKNDAFAECLQRLELDRRAAARENRYVDPFPQVIYRPVYVPVKAK</sequence>